<organism>
    <name type="scientific">Branchiostoma floridae</name>
    <name type="common">Florida lancelet</name>
    <name type="synonym">Amphioxus</name>
    <dbReference type="NCBI Taxonomy" id="7739"/>
    <lineage>
        <taxon>Eukaryota</taxon>
        <taxon>Metazoa</taxon>
        <taxon>Chordata</taxon>
        <taxon>Cephalochordata</taxon>
        <taxon>Leptocardii</taxon>
        <taxon>Amphioxiformes</taxon>
        <taxon>Branchiostomatidae</taxon>
        <taxon>Branchiostoma</taxon>
    </lineage>
</organism>
<gene>
    <name evidence="5" type="primary">LOC118428929</name>
    <name evidence="3" type="ORF">BRAFLDRAFT_79357</name>
</gene>
<feature type="region of interest" description="Disordered" evidence="1">
    <location>
        <begin position="150"/>
        <end position="175"/>
    </location>
</feature>
<reference evidence="5" key="3">
    <citation type="submission" date="2025-04" db="UniProtKB">
        <authorList>
            <consortium name="RefSeq"/>
        </authorList>
    </citation>
    <scope>IDENTIFICATION</scope>
    <source>
        <strain evidence="5">S238N-H82</strain>
        <tissue evidence="5">Testes</tissue>
    </source>
</reference>
<feature type="chain" id="PRO_5044729192" evidence="2">
    <location>
        <begin position="23"/>
        <end position="206"/>
    </location>
</feature>
<reference evidence="4" key="2">
    <citation type="journal article" date="2020" name="Nat. Ecol. Evol.">
        <title>Deeply conserved synteny resolves early events in vertebrate evolution.</title>
        <authorList>
            <person name="Simakov O."/>
            <person name="Marletaz F."/>
            <person name="Yue J.X."/>
            <person name="O'Connell B."/>
            <person name="Jenkins J."/>
            <person name="Brandt A."/>
            <person name="Calef R."/>
            <person name="Tung C.H."/>
            <person name="Huang T.K."/>
            <person name="Schmutz J."/>
            <person name="Satoh N."/>
            <person name="Yu J.K."/>
            <person name="Putnam N.H."/>
            <person name="Green R.E."/>
            <person name="Rokhsar D.S."/>
        </authorList>
    </citation>
    <scope>NUCLEOTIDE SEQUENCE [LARGE SCALE GENOMIC DNA]</scope>
    <source>
        <strain evidence="4">S238N-H82</strain>
    </source>
</reference>
<evidence type="ECO:0000313" key="3">
    <source>
        <dbReference type="EMBL" id="EEN60525.1"/>
    </source>
</evidence>
<evidence type="ECO:0000256" key="2">
    <source>
        <dbReference type="SAM" id="SignalP"/>
    </source>
</evidence>
<reference evidence="3" key="1">
    <citation type="journal article" date="2008" name="Nature">
        <title>The amphioxus genome and the evolution of the chordate karyotype.</title>
        <authorList>
            <consortium name="US DOE Joint Genome Institute (JGI-PGF)"/>
            <person name="Putnam N.H."/>
            <person name="Butts T."/>
            <person name="Ferrier D.E.K."/>
            <person name="Furlong R.F."/>
            <person name="Hellsten U."/>
            <person name="Kawashima T."/>
            <person name="Robinson-Rechavi M."/>
            <person name="Shoguchi E."/>
            <person name="Terry A."/>
            <person name="Yu J.-K."/>
            <person name="Benito-Gutierrez E.L."/>
            <person name="Dubchak I."/>
            <person name="Garcia-Fernandez J."/>
            <person name="Gibson-Brown J.J."/>
            <person name="Grigoriev I.V."/>
            <person name="Horton A.C."/>
            <person name="de Jong P.J."/>
            <person name="Jurka J."/>
            <person name="Kapitonov V.V."/>
            <person name="Kohara Y."/>
            <person name="Kuroki Y."/>
            <person name="Lindquist E."/>
            <person name="Lucas S."/>
            <person name="Osoegawa K."/>
            <person name="Pennacchio L.A."/>
            <person name="Salamov A.A."/>
            <person name="Satou Y."/>
            <person name="Sauka-Spengler T."/>
            <person name="Schmutz J."/>
            <person name="Shin-I T."/>
            <person name="Toyoda A."/>
            <person name="Bronner-Fraser M."/>
            <person name="Fujiyama A."/>
            <person name="Holland L.Z."/>
            <person name="Holland P.W.H."/>
            <person name="Satoh N."/>
            <person name="Rokhsar D.S."/>
        </authorList>
    </citation>
    <scope>NUCLEOTIDE SEQUENCE [LARGE SCALE GENOMIC DNA]</scope>
    <source>
        <strain evidence="3">S238N-H82</strain>
        <tissue evidence="3">Testes</tissue>
    </source>
</reference>
<dbReference type="KEGG" id="bfo:118428929"/>
<evidence type="ECO:0000256" key="1">
    <source>
        <dbReference type="SAM" id="MobiDB-lite"/>
    </source>
</evidence>
<dbReference type="GeneID" id="118428929"/>
<feature type="compositionally biased region" description="Acidic residues" evidence="1">
    <location>
        <begin position="150"/>
        <end position="165"/>
    </location>
</feature>
<evidence type="ECO:0000313" key="4">
    <source>
        <dbReference type="Proteomes" id="UP000001554"/>
    </source>
</evidence>
<keyword evidence="4" id="KW-1185">Reference proteome</keyword>
<accession>C3YGL5</accession>
<feature type="signal peptide" evidence="2">
    <location>
        <begin position="1"/>
        <end position="22"/>
    </location>
</feature>
<dbReference type="Proteomes" id="UP000001554">
    <property type="component" value="Chromosome 1"/>
</dbReference>
<dbReference type="RefSeq" id="XP_035695120.1">
    <property type="nucleotide sequence ID" value="XM_035839227.1"/>
</dbReference>
<feature type="region of interest" description="Disordered" evidence="1">
    <location>
        <begin position="110"/>
        <end position="129"/>
    </location>
</feature>
<dbReference type="AlphaFoldDB" id="C3YGL5"/>
<dbReference type="InParanoid" id="C3YGL5"/>
<keyword evidence="2" id="KW-0732">Signal</keyword>
<sequence>MQLFFTASLFVMLGLLAYGSSGAPTALRSSGNDDNADDGELLSQLRTIMEKEQSYEGNGDEDNADPGDVYAASQTEKRGSKNKFGKGGKIVGNIIGGLLNGVLGGAMGGSEKKRQTYGANGDEDDVEGPDVEDLEDLLLGLELVEELNSLEEEDSDGGNGDEDSADLVGENAASQTEKRGFLNKLKKGGKIGGKILGGVLDGILGR</sequence>
<dbReference type="EMBL" id="GG666512">
    <property type="protein sequence ID" value="EEN60525.1"/>
    <property type="molecule type" value="Genomic_DNA"/>
</dbReference>
<protein>
    <submittedName>
        <fullName evidence="5">Uncharacterized protein LOC118428929</fullName>
    </submittedName>
</protein>
<name>C3YGL5_BRAFL</name>
<proteinExistence type="predicted"/>
<evidence type="ECO:0000313" key="5">
    <source>
        <dbReference type="RefSeq" id="XP_035695120.1"/>
    </source>
</evidence>